<dbReference type="PANTHER" id="PTHR12276:SF110">
    <property type="entry name" value="EPSIN-1-RELATED"/>
    <property type="match status" value="1"/>
</dbReference>
<feature type="compositionally biased region" description="Basic and acidic residues" evidence="1">
    <location>
        <begin position="178"/>
        <end position="218"/>
    </location>
</feature>
<feature type="domain" description="ENTH" evidence="2">
    <location>
        <begin position="8"/>
        <end position="142"/>
    </location>
</feature>
<dbReference type="PANTHER" id="PTHR12276">
    <property type="entry name" value="EPSIN/ENT-RELATED"/>
    <property type="match status" value="1"/>
</dbReference>
<dbReference type="SUPFAM" id="SSF48464">
    <property type="entry name" value="ENTH/VHS domain"/>
    <property type="match status" value="1"/>
</dbReference>
<dbReference type="GO" id="GO:0005886">
    <property type="term" value="C:plasma membrane"/>
    <property type="evidence" value="ECO:0007669"/>
    <property type="project" value="TreeGrafter"/>
</dbReference>
<dbReference type="InterPro" id="IPR008942">
    <property type="entry name" value="ENTH_VHS"/>
</dbReference>
<dbReference type="FunFam" id="1.25.40.90:FF:000006">
    <property type="entry name" value="Clathrin interactor 1"/>
    <property type="match status" value="1"/>
</dbReference>
<dbReference type="GO" id="GO:0005543">
    <property type="term" value="F:phospholipid binding"/>
    <property type="evidence" value="ECO:0007669"/>
    <property type="project" value="TreeGrafter"/>
</dbReference>
<protein>
    <recommendedName>
        <fullName evidence="2">ENTH domain-containing protein</fullName>
    </recommendedName>
</protein>
<dbReference type="AlphaFoldDB" id="A0AAW2ZGN5"/>
<reference evidence="3 4" key="1">
    <citation type="submission" date="2024-03" db="EMBL/GenBank/DDBJ databases">
        <title>The Acrasis kona genome and developmental transcriptomes reveal deep origins of eukaryotic multicellular pathways.</title>
        <authorList>
            <person name="Sheikh S."/>
            <person name="Fu C.-J."/>
            <person name="Brown M.W."/>
            <person name="Baldauf S.L."/>
        </authorList>
    </citation>
    <scope>NUCLEOTIDE SEQUENCE [LARGE SCALE GENOMIC DNA]</scope>
    <source>
        <strain evidence="3 4">ATCC MYA-3509</strain>
    </source>
</reference>
<accession>A0AAW2ZGN5</accession>
<dbReference type="Proteomes" id="UP001431209">
    <property type="component" value="Unassembled WGS sequence"/>
</dbReference>
<feature type="compositionally biased region" description="Acidic residues" evidence="1">
    <location>
        <begin position="270"/>
        <end position="283"/>
    </location>
</feature>
<evidence type="ECO:0000259" key="2">
    <source>
        <dbReference type="PROSITE" id="PS50942"/>
    </source>
</evidence>
<dbReference type="GO" id="GO:0005768">
    <property type="term" value="C:endosome"/>
    <property type="evidence" value="ECO:0007669"/>
    <property type="project" value="TreeGrafter"/>
</dbReference>
<dbReference type="InterPro" id="IPR013809">
    <property type="entry name" value="ENTH"/>
</dbReference>
<dbReference type="PROSITE" id="PS50942">
    <property type="entry name" value="ENTH"/>
    <property type="match status" value="1"/>
</dbReference>
<name>A0AAW2ZGN5_9EUKA</name>
<comment type="caution">
    <text evidence="3">The sequence shown here is derived from an EMBL/GenBank/DDBJ whole genome shotgun (WGS) entry which is preliminary data.</text>
</comment>
<organism evidence="3 4">
    <name type="scientific">Acrasis kona</name>
    <dbReference type="NCBI Taxonomy" id="1008807"/>
    <lineage>
        <taxon>Eukaryota</taxon>
        <taxon>Discoba</taxon>
        <taxon>Heterolobosea</taxon>
        <taxon>Tetramitia</taxon>
        <taxon>Eutetramitia</taxon>
        <taxon>Acrasidae</taxon>
        <taxon>Acrasis</taxon>
    </lineage>
</organism>
<feature type="compositionally biased region" description="Low complexity" evidence="1">
    <location>
        <begin position="288"/>
        <end position="304"/>
    </location>
</feature>
<sequence>MNYIKNIRNAALYSPYEIKVRDLTSNDPFPGNAQRARKDVAEATSNYENFLITMRVIWERMNDSGRNWRHVYKGLQLLEYLLVYGSENVVLDAKNNANRVKILRSFTFVDDHSFNDYGEGVRRLSERVLKTLNSDEKLREYRHQAADGTFQGFPKLSEPSAYAQKGKAPASQAPSSRNVDREDYRDEPPRREDYRDEPRSQQRQQPRRDDYYDEEPRRQQQPSYNSQPPQRQSQPQYQNQPSSQYNNNQYQQSQQGNYQRSSNLVGGLDYDNEDAYGNDEDYLDQYRRQPQQSQQHSQQHYQDQSYGQEVSVDAAAYSTEAPLTSEEQYELESLRSELEKAKHENEIIRRQLDKAKTQYDNLQKMQNQM</sequence>
<dbReference type="SMART" id="SM00273">
    <property type="entry name" value="ENTH"/>
    <property type="match status" value="1"/>
</dbReference>
<keyword evidence="4" id="KW-1185">Reference proteome</keyword>
<gene>
    <name evidence="3" type="ORF">AKO1_015726</name>
</gene>
<proteinExistence type="predicted"/>
<dbReference type="Gene3D" id="1.25.40.90">
    <property type="match status" value="1"/>
</dbReference>
<evidence type="ECO:0000313" key="4">
    <source>
        <dbReference type="Proteomes" id="UP001431209"/>
    </source>
</evidence>
<feature type="compositionally biased region" description="Low complexity" evidence="1">
    <location>
        <begin position="219"/>
        <end position="263"/>
    </location>
</feature>
<dbReference type="EMBL" id="JAOPGA020001447">
    <property type="protein sequence ID" value="KAL0488514.1"/>
    <property type="molecule type" value="Genomic_DNA"/>
</dbReference>
<feature type="region of interest" description="Disordered" evidence="1">
    <location>
        <begin position="149"/>
        <end position="337"/>
    </location>
</feature>
<evidence type="ECO:0000256" key="1">
    <source>
        <dbReference type="SAM" id="MobiDB-lite"/>
    </source>
</evidence>
<dbReference type="GO" id="GO:0030276">
    <property type="term" value="F:clathrin binding"/>
    <property type="evidence" value="ECO:0007669"/>
    <property type="project" value="TreeGrafter"/>
</dbReference>
<dbReference type="Pfam" id="PF01417">
    <property type="entry name" value="ENTH"/>
    <property type="match status" value="1"/>
</dbReference>
<dbReference type="GO" id="GO:0006897">
    <property type="term" value="P:endocytosis"/>
    <property type="evidence" value="ECO:0007669"/>
    <property type="project" value="TreeGrafter"/>
</dbReference>
<dbReference type="GO" id="GO:0030125">
    <property type="term" value="C:clathrin vesicle coat"/>
    <property type="evidence" value="ECO:0007669"/>
    <property type="project" value="TreeGrafter"/>
</dbReference>
<evidence type="ECO:0000313" key="3">
    <source>
        <dbReference type="EMBL" id="KAL0488514.1"/>
    </source>
</evidence>